<comment type="caution">
    <text evidence="8">The sequence shown here is derived from an EMBL/GenBank/DDBJ whole genome shotgun (WGS) entry which is preliminary data.</text>
</comment>
<keyword evidence="9" id="KW-1185">Reference proteome</keyword>
<dbReference type="Pfam" id="PF01029">
    <property type="entry name" value="NusB"/>
    <property type="match status" value="1"/>
</dbReference>
<dbReference type="Gene3D" id="1.10.940.10">
    <property type="entry name" value="NusB-like"/>
    <property type="match status" value="1"/>
</dbReference>
<evidence type="ECO:0000256" key="5">
    <source>
        <dbReference type="ARBA" id="ARBA00023163"/>
    </source>
</evidence>
<evidence type="ECO:0000256" key="6">
    <source>
        <dbReference type="HAMAP-Rule" id="MF_00073"/>
    </source>
</evidence>
<evidence type="ECO:0000256" key="2">
    <source>
        <dbReference type="ARBA" id="ARBA00022814"/>
    </source>
</evidence>
<dbReference type="SUPFAM" id="SSF48013">
    <property type="entry name" value="NusB-like"/>
    <property type="match status" value="1"/>
</dbReference>
<dbReference type="HAMAP" id="MF_00073">
    <property type="entry name" value="NusB"/>
    <property type="match status" value="1"/>
</dbReference>
<comment type="similarity">
    <text evidence="1 6">Belongs to the NusB family.</text>
</comment>
<name>A0ABQ5U3S7_9PROT</name>
<dbReference type="InterPro" id="IPR011605">
    <property type="entry name" value="NusB_fam"/>
</dbReference>
<proteinExistence type="inferred from homology"/>
<dbReference type="NCBIfam" id="TIGR01951">
    <property type="entry name" value="nusB"/>
    <property type="match status" value="1"/>
</dbReference>
<dbReference type="PANTHER" id="PTHR11078">
    <property type="entry name" value="N UTILIZATION SUBSTANCE PROTEIN B-RELATED"/>
    <property type="match status" value="1"/>
</dbReference>
<keyword evidence="2 6" id="KW-0889">Transcription antitermination</keyword>
<sequence>MTSKSDKRGDKHSRRRLARLNAVQAFYQMGLEQKSPHEVVSEFETHRLGAEIDGVQFKDTDKTFFRDLVIGASERQGEIDAAISAVLDKDRKLERLELVLQALLRVSTYELMARIDFPAKVVIAEYVGLARSFFGGNEPSFVNGVLDRLARDMRSAEFE</sequence>
<dbReference type="InterPro" id="IPR006027">
    <property type="entry name" value="NusB_RsmB_TIM44"/>
</dbReference>
<comment type="function">
    <text evidence="6">Involved in transcription antitermination. Required for transcription of ribosomal RNA (rRNA) genes. Binds specifically to the boxA antiterminator sequence of the ribosomal RNA (rrn) operons.</text>
</comment>
<protein>
    <recommendedName>
        <fullName evidence="6">Transcription antitermination protein NusB</fullName>
    </recommendedName>
    <alternativeName>
        <fullName evidence="6">Antitermination factor NusB</fullName>
    </alternativeName>
</protein>
<reference evidence="8" key="2">
    <citation type="submission" date="2023-01" db="EMBL/GenBank/DDBJ databases">
        <title>Draft genome sequence of Sneathiella chinensis strain NBRC 103408.</title>
        <authorList>
            <person name="Sun Q."/>
            <person name="Mori K."/>
        </authorList>
    </citation>
    <scope>NUCLEOTIDE SEQUENCE</scope>
    <source>
        <strain evidence="8">NBRC 103408</strain>
    </source>
</reference>
<evidence type="ECO:0000313" key="9">
    <source>
        <dbReference type="Proteomes" id="UP001161409"/>
    </source>
</evidence>
<dbReference type="Proteomes" id="UP001161409">
    <property type="component" value="Unassembled WGS sequence"/>
</dbReference>
<evidence type="ECO:0000256" key="4">
    <source>
        <dbReference type="ARBA" id="ARBA00023015"/>
    </source>
</evidence>
<dbReference type="RefSeq" id="WP_169560558.1">
    <property type="nucleotide sequence ID" value="NZ_BSNF01000006.1"/>
</dbReference>
<evidence type="ECO:0000313" key="8">
    <source>
        <dbReference type="EMBL" id="GLQ06473.1"/>
    </source>
</evidence>
<evidence type="ECO:0000259" key="7">
    <source>
        <dbReference type="Pfam" id="PF01029"/>
    </source>
</evidence>
<organism evidence="8 9">
    <name type="scientific">Sneathiella chinensis</name>
    <dbReference type="NCBI Taxonomy" id="349750"/>
    <lineage>
        <taxon>Bacteria</taxon>
        <taxon>Pseudomonadati</taxon>
        <taxon>Pseudomonadota</taxon>
        <taxon>Alphaproteobacteria</taxon>
        <taxon>Sneathiellales</taxon>
        <taxon>Sneathiellaceae</taxon>
        <taxon>Sneathiella</taxon>
    </lineage>
</organism>
<keyword evidence="3 6" id="KW-0694">RNA-binding</keyword>
<gene>
    <name evidence="6 8" type="primary">nusB</name>
    <name evidence="8" type="ORF">GCM10007924_16940</name>
</gene>
<dbReference type="PANTHER" id="PTHR11078:SF3">
    <property type="entry name" value="ANTITERMINATION NUSB DOMAIN-CONTAINING PROTEIN"/>
    <property type="match status" value="1"/>
</dbReference>
<dbReference type="InterPro" id="IPR035926">
    <property type="entry name" value="NusB-like_sf"/>
</dbReference>
<dbReference type="EMBL" id="BSNF01000006">
    <property type="protein sequence ID" value="GLQ06473.1"/>
    <property type="molecule type" value="Genomic_DNA"/>
</dbReference>
<accession>A0ABQ5U3S7</accession>
<keyword evidence="5 6" id="KW-0804">Transcription</keyword>
<feature type="domain" description="NusB/RsmB/TIM44" evidence="7">
    <location>
        <begin position="18"/>
        <end position="151"/>
    </location>
</feature>
<evidence type="ECO:0000256" key="3">
    <source>
        <dbReference type="ARBA" id="ARBA00022884"/>
    </source>
</evidence>
<evidence type="ECO:0000256" key="1">
    <source>
        <dbReference type="ARBA" id="ARBA00005952"/>
    </source>
</evidence>
<reference evidence="8" key="1">
    <citation type="journal article" date="2014" name="Int. J. Syst. Evol. Microbiol.">
        <title>Complete genome of a new Firmicutes species belonging to the dominant human colonic microbiota ('Ruminococcus bicirculans') reveals two chromosomes and a selective capacity to utilize plant glucans.</title>
        <authorList>
            <consortium name="NISC Comparative Sequencing Program"/>
            <person name="Wegmann U."/>
            <person name="Louis P."/>
            <person name="Goesmann A."/>
            <person name="Henrissat B."/>
            <person name="Duncan S.H."/>
            <person name="Flint H.J."/>
        </authorList>
    </citation>
    <scope>NUCLEOTIDE SEQUENCE</scope>
    <source>
        <strain evidence="8">NBRC 103408</strain>
    </source>
</reference>
<keyword evidence="4 6" id="KW-0805">Transcription regulation</keyword>